<dbReference type="PANTHER" id="PTHR30537">
    <property type="entry name" value="HTH-TYPE TRANSCRIPTIONAL REGULATOR"/>
    <property type="match status" value="1"/>
</dbReference>
<dbReference type="SUPFAM" id="SSF53850">
    <property type="entry name" value="Periplasmic binding protein-like II"/>
    <property type="match status" value="1"/>
</dbReference>
<proteinExistence type="inferred from homology"/>
<gene>
    <name evidence="6" type="ORF">P3W85_21275</name>
</gene>
<keyword evidence="2" id="KW-0805">Transcription regulation</keyword>
<dbReference type="InterPro" id="IPR000847">
    <property type="entry name" value="LysR_HTH_N"/>
</dbReference>
<comment type="similarity">
    <text evidence="1">Belongs to the LysR transcriptional regulatory family.</text>
</comment>
<dbReference type="PROSITE" id="PS50931">
    <property type="entry name" value="HTH_LYSR"/>
    <property type="match status" value="1"/>
</dbReference>
<keyword evidence="4" id="KW-0804">Transcription</keyword>
<dbReference type="InterPro" id="IPR036388">
    <property type="entry name" value="WH-like_DNA-bd_sf"/>
</dbReference>
<dbReference type="CDD" id="cd08422">
    <property type="entry name" value="PBP2_CrgA_like"/>
    <property type="match status" value="1"/>
</dbReference>
<protein>
    <submittedName>
        <fullName evidence="6">LysR family transcriptional regulator</fullName>
    </submittedName>
</protein>
<keyword evidence="7" id="KW-1185">Reference proteome</keyword>
<dbReference type="InterPro" id="IPR005119">
    <property type="entry name" value="LysR_subst-bd"/>
</dbReference>
<comment type="caution">
    <text evidence="6">The sequence shown here is derived from an EMBL/GenBank/DDBJ whole genome shotgun (WGS) entry which is preliminary data.</text>
</comment>
<feature type="domain" description="HTH lysR-type" evidence="5">
    <location>
        <begin position="1"/>
        <end position="60"/>
    </location>
</feature>
<dbReference type="SUPFAM" id="SSF46785">
    <property type="entry name" value="Winged helix' DNA-binding domain"/>
    <property type="match status" value="1"/>
</dbReference>
<evidence type="ECO:0000256" key="1">
    <source>
        <dbReference type="ARBA" id="ARBA00009437"/>
    </source>
</evidence>
<dbReference type="Proteomes" id="UP001216674">
    <property type="component" value="Unassembled WGS sequence"/>
</dbReference>
<reference evidence="6 7" key="1">
    <citation type="submission" date="2023-03" db="EMBL/GenBank/DDBJ databases">
        <title>Draft assemblies of triclosan tolerant bacteria isolated from returned activated sludge.</title>
        <authorList>
            <person name="Van Hamelsveld S."/>
        </authorList>
    </citation>
    <scope>NUCLEOTIDE SEQUENCE [LARGE SCALE GENOMIC DNA]</scope>
    <source>
        <strain evidence="6 7">GW210010_S58</strain>
    </source>
</reference>
<evidence type="ECO:0000313" key="6">
    <source>
        <dbReference type="EMBL" id="MDF3835468.1"/>
    </source>
</evidence>
<accession>A0ABT6ASW0</accession>
<dbReference type="InterPro" id="IPR058163">
    <property type="entry name" value="LysR-type_TF_proteobact-type"/>
</dbReference>
<dbReference type="PANTHER" id="PTHR30537:SF5">
    <property type="entry name" value="HTH-TYPE TRANSCRIPTIONAL ACTIVATOR TTDR-RELATED"/>
    <property type="match status" value="1"/>
</dbReference>
<evidence type="ECO:0000256" key="3">
    <source>
        <dbReference type="ARBA" id="ARBA00023125"/>
    </source>
</evidence>
<sequence length="306" mass="33648">MLNRLEMLRIFCAAAESASFKAAATRLGTSPQTVTRAVKDLEEAVGEPLFHRNTRQIRITAAGERLAERARSALLDVDSLFAHPASRSDSELKGIVRITAPSTLGRQHLLVALRQLALAHPGITLDIRLSDQLADVVDDEIDIGLRLGMFRDQRLVARMPTRVGFHVVGTPELVARVGEPADLADLADLASLPATGLIDRSTGRAWPWYFAEGEQFSPRCAAFLTDDPETEMEAILAGLAYGQLPDYLALPHLRSGRLVSVLERYAPAPWGLYIYRSRRSPVPMRIRLVFDALVAYFTDKGTAPVP</sequence>
<dbReference type="Pfam" id="PF03466">
    <property type="entry name" value="LysR_substrate"/>
    <property type="match status" value="1"/>
</dbReference>
<organism evidence="6 7">
    <name type="scientific">Cupriavidus basilensis</name>
    <dbReference type="NCBI Taxonomy" id="68895"/>
    <lineage>
        <taxon>Bacteria</taxon>
        <taxon>Pseudomonadati</taxon>
        <taxon>Pseudomonadota</taxon>
        <taxon>Betaproteobacteria</taxon>
        <taxon>Burkholderiales</taxon>
        <taxon>Burkholderiaceae</taxon>
        <taxon>Cupriavidus</taxon>
    </lineage>
</organism>
<dbReference type="Pfam" id="PF00126">
    <property type="entry name" value="HTH_1"/>
    <property type="match status" value="1"/>
</dbReference>
<dbReference type="InterPro" id="IPR036390">
    <property type="entry name" value="WH_DNA-bd_sf"/>
</dbReference>
<evidence type="ECO:0000313" key="7">
    <source>
        <dbReference type="Proteomes" id="UP001216674"/>
    </source>
</evidence>
<evidence type="ECO:0000259" key="5">
    <source>
        <dbReference type="PROSITE" id="PS50931"/>
    </source>
</evidence>
<name>A0ABT6ASW0_9BURK</name>
<dbReference type="Gene3D" id="1.10.10.10">
    <property type="entry name" value="Winged helix-like DNA-binding domain superfamily/Winged helix DNA-binding domain"/>
    <property type="match status" value="1"/>
</dbReference>
<evidence type="ECO:0000256" key="4">
    <source>
        <dbReference type="ARBA" id="ARBA00023163"/>
    </source>
</evidence>
<dbReference type="RefSeq" id="WP_276266243.1">
    <property type="nucleotide sequence ID" value="NZ_JARJLM010000358.1"/>
</dbReference>
<evidence type="ECO:0000256" key="2">
    <source>
        <dbReference type="ARBA" id="ARBA00023015"/>
    </source>
</evidence>
<keyword evidence="3" id="KW-0238">DNA-binding</keyword>
<dbReference type="EMBL" id="JARJLM010000358">
    <property type="protein sequence ID" value="MDF3835468.1"/>
    <property type="molecule type" value="Genomic_DNA"/>
</dbReference>
<dbReference type="Gene3D" id="3.40.190.290">
    <property type="match status" value="1"/>
</dbReference>